<evidence type="ECO:0000256" key="3">
    <source>
        <dbReference type="SAM" id="MobiDB-lite"/>
    </source>
</evidence>
<feature type="compositionally biased region" description="Low complexity" evidence="3">
    <location>
        <begin position="216"/>
        <end position="229"/>
    </location>
</feature>
<dbReference type="GO" id="GO:0005829">
    <property type="term" value="C:cytosol"/>
    <property type="evidence" value="ECO:0007669"/>
    <property type="project" value="GOC"/>
</dbReference>
<feature type="region of interest" description="Disordered" evidence="3">
    <location>
        <begin position="157"/>
        <end position="233"/>
    </location>
</feature>
<dbReference type="GO" id="GO:0000938">
    <property type="term" value="C:GARP complex"/>
    <property type="evidence" value="ECO:0007669"/>
    <property type="project" value="UniProtKB-UniRule"/>
</dbReference>
<dbReference type="GO" id="GO:0016020">
    <property type="term" value="C:membrane"/>
    <property type="evidence" value="ECO:0007669"/>
    <property type="project" value="TreeGrafter"/>
</dbReference>
<dbReference type="Pfam" id="PF08700">
    <property type="entry name" value="VPS51_Exo84_N"/>
    <property type="match status" value="1"/>
</dbReference>
<feature type="compositionally biased region" description="Polar residues" evidence="3">
    <location>
        <begin position="200"/>
        <end position="210"/>
    </location>
</feature>
<organism evidence="4 5">
    <name type="scientific">Rhodotorula paludigena</name>
    <dbReference type="NCBI Taxonomy" id="86838"/>
    <lineage>
        <taxon>Eukaryota</taxon>
        <taxon>Fungi</taxon>
        <taxon>Dikarya</taxon>
        <taxon>Basidiomycota</taxon>
        <taxon>Pucciniomycotina</taxon>
        <taxon>Microbotryomycetes</taxon>
        <taxon>Sporidiobolales</taxon>
        <taxon>Sporidiobolaceae</taxon>
        <taxon>Rhodotorula</taxon>
    </lineage>
</organism>
<reference evidence="4 5" key="1">
    <citation type="submission" date="2021-12" db="EMBL/GenBank/DDBJ databases">
        <title>High titer production of polyol ester of fatty acids by Rhodotorula paludigena BS15 towards product separation-free biomass refinery.</title>
        <authorList>
            <person name="Mano J."/>
            <person name="Ono H."/>
            <person name="Tanaka T."/>
            <person name="Naito K."/>
            <person name="Sushida H."/>
            <person name="Ike M."/>
            <person name="Tokuyasu K."/>
            <person name="Kitaoka M."/>
        </authorList>
    </citation>
    <scope>NUCLEOTIDE SEQUENCE [LARGE SCALE GENOMIC DNA]</scope>
    <source>
        <strain evidence="4 5">BS15</strain>
    </source>
</reference>
<dbReference type="EMBL" id="BQKY01000010">
    <property type="protein sequence ID" value="GJN92147.1"/>
    <property type="molecule type" value="Genomic_DNA"/>
</dbReference>
<sequence length="313" mass="33439">MSYATPTRAPASVSELASPSPSFSRRASAVSSVGGGASPSVAASERKRRTRLRDYYGLGAAKAGDTADLDAPDAFNADSYFQNLASTASLPDLLKREIELLNEIRELDGERQSLVYNHHHELIDASDTIRKMKSRAEALDSSLDSLKTSFQSISQLSASLAPPASSTSCSPPRPATSPRSPETPQTPSRRHLSTLPESPDSPSLEATPTQSRKRSASTATTVPTSASAPAPSPAAPFRPLVHLPALLSLPILLRSLLSTPGEKARADALWGTWEPALRSWEDAGVEGAREIGMECRDVLRTSRRASVSERREA</sequence>
<comment type="similarity">
    <text evidence="1 2">Belongs to the VPS51 family.</text>
</comment>
<accession>A0AAV5GRP0</accession>
<evidence type="ECO:0000313" key="4">
    <source>
        <dbReference type="EMBL" id="GJN92147.1"/>
    </source>
</evidence>
<dbReference type="GO" id="GO:0006869">
    <property type="term" value="P:lipid transport"/>
    <property type="evidence" value="ECO:0007669"/>
    <property type="project" value="UniProtKB-UniRule"/>
</dbReference>
<dbReference type="AlphaFoldDB" id="A0AAV5GRP0"/>
<dbReference type="PANTHER" id="PTHR15954">
    <property type="entry name" value="VACUOLAR PROTEIN SORTING-ASSOCIATED PROTEIN 51 HOMOLOG"/>
    <property type="match status" value="1"/>
</dbReference>
<comment type="subcellular location">
    <subcellularLocation>
        <location evidence="2">Golgi apparatus</location>
        <location evidence="2">trans-Golgi network</location>
    </subcellularLocation>
</comment>
<keyword evidence="2" id="KW-0813">Transport</keyword>
<protein>
    <recommendedName>
        <fullName evidence="2">Vacuolar protein sorting-associated protein 51 homolog</fullName>
    </recommendedName>
</protein>
<keyword evidence="2" id="KW-0333">Golgi apparatus</keyword>
<evidence type="ECO:0000256" key="2">
    <source>
        <dbReference type="RuleBase" id="RU368010"/>
    </source>
</evidence>
<dbReference type="Proteomes" id="UP001342314">
    <property type="component" value="Unassembled WGS sequence"/>
</dbReference>
<keyword evidence="2" id="KW-0445">Lipid transport</keyword>
<comment type="caution">
    <text evidence="4">The sequence shown here is derived from an EMBL/GenBank/DDBJ whole genome shotgun (WGS) entry which is preliminary data.</text>
</comment>
<evidence type="ECO:0000256" key="1">
    <source>
        <dbReference type="ARBA" id="ARBA00006080"/>
    </source>
</evidence>
<dbReference type="GO" id="GO:0042147">
    <property type="term" value="P:retrograde transport, endosome to Golgi"/>
    <property type="evidence" value="ECO:0007669"/>
    <property type="project" value="UniProtKB-UniRule"/>
</dbReference>
<feature type="compositionally biased region" description="Low complexity" evidence="3">
    <location>
        <begin position="157"/>
        <end position="183"/>
    </location>
</feature>
<dbReference type="PANTHER" id="PTHR15954:SF4">
    <property type="entry name" value="VACUOLAR PROTEIN SORTING-ASSOCIATED PROTEIN 51 HOMOLOG"/>
    <property type="match status" value="1"/>
</dbReference>
<comment type="function">
    <text evidence="2">Acts as component of the GARP complex that is involved in retrograde transport from early and late endosomes to the trans-Golgi network (TGN).</text>
</comment>
<evidence type="ECO:0000313" key="5">
    <source>
        <dbReference type="Proteomes" id="UP001342314"/>
    </source>
</evidence>
<dbReference type="GO" id="GO:0032456">
    <property type="term" value="P:endocytic recycling"/>
    <property type="evidence" value="ECO:0007669"/>
    <property type="project" value="TreeGrafter"/>
</dbReference>
<dbReference type="InterPro" id="IPR014812">
    <property type="entry name" value="Vps51"/>
</dbReference>
<keyword evidence="5" id="KW-1185">Reference proteome</keyword>
<dbReference type="GO" id="GO:0048193">
    <property type="term" value="P:Golgi vesicle transport"/>
    <property type="evidence" value="ECO:0007669"/>
    <property type="project" value="TreeGrafter"/>
</dbReference>
<feature type="compositionally biased region" description="Low complexity" evidence="3">
    <location>
        <begin position="17"/>
        <end position="43"/>
    </location>
</feature>
<dbReference type="GO" id="GO:1990745">
    <property type="term" value="C:EARP complex"/>
    <property type="evidence" value="ECO:0007669"/>
    <property type="project" value="TreeGrafter"/>
</dbReference>
<gene>
    <name evidence="4" type="ORF">Rhopal_005177-T1</name>
</gene>
<dbReference type="GO" id="GO:0007030">
    <property type="term" value="P:Golgi organization"/>
    <property type="evidence" value="ECO:0007669"/>
    <property type="project" value="UniProtKB-UniRule"/>
</dbReference>
<feature type="region of interest" description="Disordered" evidence="3">
    <location>
        <begin position="1"/>
        <end position="47"/>
    </location>
</feature>
<keyword evidence="2" id="KW-0653">Protein transport</keyword>
<dbReference type="GO" id="GO:0015031">
    <property type="term" value="P:protein transport"/>
    <property type="evidence" value="ECO:0007669"/>
    <property type="project" value="UniProtKB-UniRule"/>
</dbReference>
<comment type="subunit">
    <text evidence="2">Component of the Golgi-associated retrograde protein (GARP) complex.</text>
</comment>
<proteinExistence type="inferred from homology"/>
<name>A0AAV5GRP0_9BASI</name>